<dbReference type="Proteomes" id="UP001054252">
    <property type="component" value="Unassembled WGS sequence"/>
</dbReference>
<comment type="caution">
    <text evidence="1">The sequence shown here is derived from an EMBL/GenBank/DDBJ whole genome shotgun (WGS) entry which is preliminary data.</text>
</comment>
<sequence>MAHMIYLIAAKGIATGLIVGGSANADLGGKTTILSSGKNFEDSSPKELIVGGSAIAGLEGKQQSCHLVGLDPPTMSPSGPISSKFLPDGKIVVFPPRFELADPPTISLVAIHYAAIR</sequence>
<gene>
    <name evidence="1" type="ORF">SLEP1_g21991</name>
</gene>
<protein>
    <submittedName>
        <fullName evidence="1">Uncharacterized protein</fullName>
    </submittedName>
</protein>
<evidence type="ECO:0000313" key="2">
    <source>
        <dbReference type="Proteomes" id="UP001054252"/>
    </source>
</evidence>
<accession>A0AAV5J7S0</accession>
<keyword evidence="2" id="KW-1185">Reference proteome</keyword>
<name>A0AAV5J7S0_9ROSI</name>
<evidence type="ECO:0000313" key="1">
    <source>
        <dbReference type="EMBL" id="GKV10658.1"/>
    </source>
</evidence>
<dbReference type="AlphaFoldDB" id="A0AAV5J7S0"/>
<organism evidence="1 2">
    <name type="scientific">Rubroshorea leprosula</name>
    <dbReference type="NCBI Taxonomy" id="152421"/>
    <lineage>
        <taxon>Eukaryota</taxon>
        <taxon>Viridiplantae</taxon>
        <taxon>Streptophyta</taxon>
        <taxon>Embryophyta</taxon>
        <taxon>Tracheophyta</taxon>
        <taxon>Spermatophyta</taxon>
        <taxon>Magnoliopsida</taxon>
        <taxon>eudicotyledons</taxon>
        <taxon>Gunneridae</taxon>
        <taxon>Pentapetalae</taxon>
        <taxon>rosids</taxon>
        <taxon>malvids</taxon>
        <taxon>Malvales</taxon>
        <taxon>Dipterocarpaceae</taxon>
        <taxon>Rubroshorea</taxon>
    </lineage>
</organism>
<reference evidence="1 2" key="1">
    <citation type="journal article" date="2021" name="Commun. Biol.">
        <title>The genome of Shorea leprosula (Dipterocarpaceae) highlights the ecological relevance of drought in aseasonal tropical rainforests.</title>
        <authorList>
            <person name="Ng K.K.S."/>
            <person name="Kobayashi M.J."/>
            <person name="Fawcett J.A."/>
            <person name="Hatakeyama M."/>
            <person name="Paape T."/>
            <person name="Ng C.H."/>
            <person name="Ang C.C."/>
            <person name="Tnah L.H."/>
            <person name="Lee C.T."/>
            <person name="Nishiyama T."/>
            <person name="Sese J."/>
            <person name="O'Brien M.J."/>
            <person name="Copetti D."/>
            <person name="Mohd Noor M.I."/>
            <person name="Ong R.C."/>
            <person name="Putra M."/>
            <person name="Sireger I.Z."/>
            <person name="Indrioko S."/>
            <person name="Kosugi Y."/>
            <person name="Izuno A."/>
            <person name="Isagi Y."/>
            <person name="Lee S.L."/>
            <person name="Shimizu K.K."/>
        </authorList>
    </citation>
    <scope>NUCLEOTIDE SEQUENCE [LARGE SCALE GENOMIC DNA]</scope>
    <source>
        <strain evidence="1">214</strain>
    </source>
</reference>
<proteinExistence type="predicted"/>
<dbReference type="EMBL" id="BPVZ01000032">
    <property type="protein sequence ID" value="GKV10658.1"/>
    <property type="molecule type" value="Genomic_DNA"/>
</dbReference>